<evidence type="ECO:0000256" key="6">
    <source>
        <dbReference type="ARBA" id="ARBA00023274"/>
    </source>
</evidence>
<keyword evidence="3" id="KW-0863">Zinc-finger</keyword>
<dbReference type="Pfam" id="PF01599">
    <property type="entry name" value="Ribosomal_S27"/>
    <property type="match status" value="1"/>
</dbReference>
<dbReference type="GO" id="GO:0006412">
    <property type="term" value="P:translation"/>
    <property type="evidence" value="ECO:0007669"/>
    <property type="project" value="InterPro"/>
</dbReference>
<accession>A0A835S0E0</accession>
<dbReference type="PRINTS" id="PR00348">
    <property type="entry name" value="UBIQUITIN"/>
</dbReference>
<dbReference type="AlphaFoldDB" id="A0A835S0E0"/>
<dbReference type="GO" id="GO:0003729">
    <property type="term" value="F:mRNA binding"/>
    <property type="evidence" value="ECO:0007669"/>
    <property type="project" value="UniProtKB-ARBA"/>
</dbReference>
<keyword evidence="6" id="KW-0687">Ribonucleoprotein</keyword>
<keyword evidence="4" id="KW-0862">Zinc</keyword>
<dbReference type="Pfam" id="PF00240">
    <property type="entry name" value="ubiquitin"/>
    <property type="match status" value="1"/>
</dbReference>
<evidence type="ECO:0000256" key="3">
    <source>
        <dbReference type="ARBA" id="ARBA00022771"/>
    </source>
</evidence>
<comment type="caution">
    <text evidence="9">The sequence shown here is derived from an EMBL/GenBank/DDBJ whole genome shotgun (WGS) entry which is preliminary data.</text>
</comment>
<dbReference type="InterPro" id="IPR019956">
    <property type="entry name" value="Ubiquitin_dom"/>
</dbReference>
<keyword evidence="10" id="KW-1185">Reference proteome</keyword>
<organism evidence="9 10">
    <name type="scientific">Vanilla planifolia</name>
    <name type="common">Vanilla</name>
    <dbReference type="NCBI Taxonomy" id="51239"/>
    <lineage>
        <taxon>Eukaryota</taxon>
        <taxon>Viridiplantae</taxon>
        <taxon>Streptophyta</taxon>
        <taxon>Embryophyta</taxon>
        <taxon>Tracheophyta</taxon>
        <taxon>Spermatophyta</taxon>
        <taxon>Magnoliopsida</taxon>
        <taxon>Liliopsida</taxon>
        <taxon>Asparagales</taxon>
        <taxon>Orchidaceae</taxon>
        <taxon>Vanilloideae</taxon>
        <taxon>Vanilleae</taxon>
        <taxon>Vanilla</taxon>
    </lineage>
</organism>
<keyword evidence="5" id="KW-0689">Ribosomal protein</keyword>
<evidence type="ECO:0000256" key="4">
    <source>
        <dbReference type="ARBA" id="ARBA00022833"/>
    </source>
</evidence>
<dbReference type="OrthoDB" id="118550at2759"/>
<sequence>MNVKAKFQDKKGIPAHPDQKSLIFAGKQLDDGSTLAGYNIQKEATLQLVLRLRGGAKKRKKKAYTTLKKIKNKKEEVNLAVLNLYEVDDWGRVTLLRKEYPNGRCGAGLSRPFEVIEENFVDN</sequence>
<evidence type="ECO:0000313" key="10">
    <source>
        <dbReference type="Proteomes" id="UP000636800"/>
    </source>
</evidence>
<protein>
    <recommendedName>
        <fullName evidence="8">Ubiquitin-like domain-containing protein</fullName>
    </recommendedName>
</protein>
<gene>
    <name evidence="9" type="ORF">HPP92_002691</name>
</gene>
<evidence type="ECO:0000256" key="2">
    <source>
        <dbReference type="ARBA" id="ARBA00022499"/>
    </source>
</evidence>
<evidence type="ECO:0000256" key="5">
    <source>
        <dbReference type="ARBA" id="ARBA00022980"/>
    </source>
</evidence>
<dbReference type="Gene3D" id="6.20.50.150">
    <property type="match status" value="1"/>
</dbReference>
<dbReference type="PROSITE" id="PS50053">
    <property type="entry name" value="UBIQUITIN_2"/>
    <property type="match status" value="1"/>
</dbReference>
<evidence type="ECO:0000256" key="7">
    <source>
        <dbReference type="ARBA" id="ARBA00035123"/>
    </source>
</evidence>
<dbReference type="InterPro" id="IPR002906">
    <property type="entry name" value="Ribosomal_eS31"/>
</dbReference>
<evidence type="ECO:0000256" key="1">
    <source>
        <dbReference type="ARBA" id="ARBA00002225"/>
    </source>
</evidence>
<reference evidence="9 10" key="1">
    <citation type="journal article" date="2020" name="Nat. Food">
        <title>A phased Vanilla planifolia genome enables genetic improvement of flavour and production.</title>
        <authorList>
            <person name="Hasing T."/>
            <person name="Tang H."/>
            <person name="Brym M."/>
            <person name="Khazi F."/>
            <person name="Huang T."/>
            <person name="Chambers A.H."/>
        </authorList>
    </citation>
    <scope>NUCLEOTIDE SEQUENCE [LARGE SCALE GENOMIC DNA]</scope>
    <source>
        <tissue evidence="9">Leaf</tissue>
    </source>
</reference>
<dbReference type="InterPro" id="IPR000626">
    <property type="entry name" value="Ubiquitin-like_dom"/>
</dbReference>
<feature type="domain" description="Ubiquitin-like" evidence="8">
    <location>
        <begin position="1"/>
        <end position="55"/>
    </location>
</feature>
<dbReference type="GO" id="GO:1990904">
    <property type="term" value="C:ribonucleoprotein complex"/>
    <property type="evidence" value="ECO:0007669"/>
    <property type="project" value="UniProtKB-KW"/>
</dbReference>
<dbReference type="SUPFAM" id="SSF54236">
    <property type="entry name" value="Ubiquitin-like"/>
    <property type="match status" value="1"/>
</dbReference>
<dbReference type="Gene3D" id="3.10.20.90">
    <property type="entry name" value="Phosphatidylinositol 3-kinase Catalytic Subunit, Chain A, domain 1"/>
    <property type="match status" value="1"/>
</dbReference>
<dbReference type="Proteomes" id="UP000636800">
    <property type="component" value="Chromosome 1"/>
</dbReference>
<dbReference type="EMBL" id="JADCNL010000001">
    <property type="protein sequence ID" value="KAG0498000.1"/>
    <property type="molecule type" value="Genomic_DNA"/>
</dbReference>
<dbReference type="GO" id="GO:0008270">
    <property type="term" value="F:zinc ion binding"/>
    <property type="evidence" value="ECO:0007669"/>
    <property type="project" value="UniProtKB-KW"/>
</dbReference>
<dbReference type="GO" id="GO:0003735">
    <property type="term" value="F:structural constituent of ribosome"/>
    <property type="evidence" value="ECO:0007669"/>
    <property type="project" value="InterPro"/>
</dbReference>
<dbReference type="InterPro" id="IPR050158">
    <property type="entry name" value="Ubiquitin_ubiquitin-like"/>
</dbReference>
<comment type="subunit">
    <text evidence="7">Part of the 40S ribosomal subunit.</text>
</comment>
<comment type="function">
    <text evidence="1">Component of the 40S subunit of the ribosome.</text>
</comment>
<dbReference type="GO" id="GO:0005840">
    <property type="term" value="C:ribosome"/>
    <property type="evidence" value="ECO:0007669"/>
    <property type="project" value="UniProtKB-KW"/>
</dbReference>
<dbReference type="InterPro" id="IPR029071">
    <property type="entry name" value="Ubiquitin-like_domsf"/>
</dbReference>
<evidence type="ECO:0000313" key="9">
    <source>
        <dbReference type="EMBL" id="KAG0498000.1"/>
    </source>
</evidence>
<keyword evidence="2" id="KW-1017">Isopeptide bond</keyword>
<proteinExistence type="predicted"/>
<name>A0A835S0E0_VANPL</name>
<dbReference type="InterPro" id="IPR038582">
    <property type="entry name" value="Ribosomal_eS31_euk-type_sf"/>
</dbReference>
<evidence type="ECO:0000259" key="8">
    <source>
        <dbReference type="PROSITE" id="PS50053"/>
    </source>
</evidence>
<keyword evidence="3" id="KW-0479">Metal-binding</keyword>
<dbReference type="PANTHER" id="PTHR10666">
    <property type="entry name" value="UBIQUITIN"/>
    <property type="match status" value="1"/>
</dbReference>